<gene>
    <name evidence="2" type="ORF">F4562_003391</name>
</gene>
<comment type="caution">
    <text evidence="2">The sequence shown here is derived from an EMBL/GenBank/DDBJ whole genome shotgun (WGS) entry which is preliminary data.</text>
</comment>
<proteinExistence type="predicted"/>
<dbReference type="Proteomes" id="UP000540685">
    <property type="component" value="Unassembled WGS sequence"/>
</dbReference>
<sequence length="95" mass="10584">MPEQVPVRSVRTGGTDYIEVPTPEEAQVAALRREHAGYLARGLGDRAEQVAAELRRLGADIEEGQEQRETPRAPEPENAAESRPLQRAARRGRRE</sequence>
<dbReference type="EMBL" id="JACHMP010000001">
    <property type="protein sequence ID" value="MBB5820329.1"/>
    <property type="molecule type" value="Genomic_DNA"/>
</dbReference>
<evidence type="ECO:0000256" key="1">
    <source>
        <dbReference type="SAM" id="MobiDB-lite"/>
    </source>
</evidence>
<evidence type="ECO:0000313" key="3">
    <source>
        <dbReference type="Proteomes" id="UP000540685"/>
    </source>
</evidence>
<dbReference type="AlphaFoldDB" id="A0A7W9IHV4"/>
<keyword evidence="3" id="KW-1185">Reference proteome</keyword>
<dbReference type="RefSeq" id="WP_184547519.1">
    <property type="nucleotide sequence ID" value="NZ_JACHMP010000001.1"/>
</dbReference>
<organism evidence="2 3">
    <name type="scientific">Streptosporangium becharense</name>
    <dbReference type="NCBI Taxonomy" id="1816182"/>
    <lineage>
        <taxon>Bacteria</taxon>
        <taxon>Bacillati</taxon>
        <taxon>Actinomycetota</taxon>
        <taxon>Actinomycetes</taxon>
        <taxon>Streptosporangiales</taxon>
        <taxon>Streptosporangiaceae</taxon>
        <taxon>Streptosporangium</taxon>
    </lineage>
</organism>
<feature type="compositionally biased region" description="Basic and acidic residues" evidence="1">
    <location>
        <begin position="57"/>
        <end position="75"/>
    </location>
</feature>
<feature type="region of interest" description="Disordered" evidence="1">
    <location>
        <begin position="57"/>
        <end position="95"/>
    </location>
</feature>
<reference evidence="2 3" key="1">
    <citation type="submission" date="2020-08" db="EMBL/GenBank/DDBJ databases">
        <title>Sequencing the genomes of 1000 actinobacteria strains.</title>
        <authorList>
            <person name="Klenk H.-P."/>
        </authorList>
    </citation>
    <scope>NUCLEOTIDE SEQUENCE [LARGE SCALE GENOMIC DNA]</scope>
    <source>
        <strain evidence="2 3">DSM 46887</strain>
    </source>
</reference>
<protein>
    <submittedName>
        <fullName evidence="2">Uncharacterized protein</fullName>
    </submittedName>
</protein>
<name>A0A7W9IHV4_9ACTN</name>
<accession>A0A7W9IHV4</accession>
<evidence type="ECO:0000313" key="2">
    <source>
        <dbReference type="EMBL" id="MBB5820329.1"/>
    </source>
</evidence>